<dbReference type="HAMAP" id="MF_00277">
    <property type="entry name" value="PII_uridylyl_transf"/>
    <property type="match status" value="1"/>
</dbReference>
<dbReference type="Proteomes" id="UP000317315">
    <property type="component" value="Unassembled WGS sequence"/>
</dbReference>
<dbReference type="NCBIfam" id="TIGR01693">
    <property type="entry name" value="UTase_glnD"/>
    <property type="match status" value="1"/>
</dbReference>
<accession>A0A521BIW5</accession>
<comment type="cofactor">
    <cofactor evidence="7">
        <name>Mg(2+)</name>
        <dbReference type="ChEBI" id="CHEBI:18420"/>
    </cofactor>
</comment>
<dbReference type="Pfam" id="PF24931">
    <property type="entry name" value="ACT_ACR9_3rd"/>
    <property type="match status" value="1"/>
</dbReference>
<dbReference type="AlphaFoldDB" id="A0A521BIW5"/>
<evidence type="ECO:0000313" key="11">
    <source>
        <dbReference type="Proteomes" id="UP000317315"/>
    </source>
</evidence>
<dbReference type="OrthoDB" id="9805698at2"/>
<dbReference type="CDD" id="cd00077">
    <property type="entry name" value="HDc"/>
    <property type="match status" value="1"/>
</dbReference>
<feature type="domain" description="ACT" evidence="8">
    <location>
        <begin position="800"/>
        <end position="871"/>
    </location>
</feature>
<dbReference type="SUPFAM" id="SSF81301">
    <property type="entry name" value="Nucleotidyltransferase"/>
    <property type="match status" value="1"/>
</dbReference>
<dbReference type="InterPro" id="IPR013546">
    <property type="entry name" value="PII_UdlTrfase/GS_AdlTrfase"/>
</dbReference>
<dbReference type="PROSITE" id="PS51671">
    <property type="entry name" value="ACT"/>
    <property type="match status" value="2"/>
</dbReference>
<comment type="catalytic activity">
    <reaction evidence="7">
        <text>[protein-PII]-L-tyrosine + UTP = [protein-PII]-uridylyl-L-tyrosine + diphosphate</text>
        <dbReference type="Rhea" id="RHEA:13673"/>
        <dbReference type="Rhea" id="RHEA-COMP:12147"/>
        <dbReference type="Rhea" id="RHEA-COMP:12148"/>
        <dbReference type="ChEBI" id="CHEBI:33019"/>
        <dbReference type="ChEBI" id="CHEBI:46398"/>
        <dbReference type="ChEBI" id="CHEBI:46858"/>
        <dbReference type="ChEBI" id="CHEBI:90602"/>
        <dbReference type="EC" id="2.7.7.59"/>
    </reaction>
</comment>
<evidence type="ECO:0000313" key="10">
    <source>
        <dbReference type="EMBL" id="SMO47032.1"/>
    </source>
</evidence>
<dbReference type="SUPFAM" id="SSF81593">
    <property type="entry name" value="Nucleotidyltransferase substrate binding subunit/domain"/>
    <property type="match status" value="1"/>
</dbReference>
<dbReference type="PIRSF" id="PIRSF006288">
    <property type="entry name" value="PII_uridyltransf"/>
    <property type="match status" value="1"/>
</dbReference>
<keyword evidence="3" id="KW-0677">Repeat</keyword>
<organism evidence="10 11">
    <name type="scientific">Balnearium lithotrophicum</name>
    <dbReference type="NCBI Taxonomy" id="223788"/>
    <lineage>
        <taxon>Bacteria</taxon>
        <taxon>Pseudomonadati</taxon>
        <taxon>Aquificota</taxon>
        <taxon>Aquificia</taxon>
        <taxon>Desulfurobacteriales</taxon>
        <taxon>Desulfurobacteriaceae</taxon>
        <taxon>Balnearium</taxon>
    </lineage>
</organism>
<comment type="similarity">
    <text evidence="7">Belongs to the GlnD family.</text>
</comment>
<feature type="region of interest" description="Uridylyltransferase" evidence="7">
    <location>
        <begin position="1"/>
        <end position="323"/>
    </location>
</feature>
<dbReference type="CDD" id="cd04873">
    <property type="entry name" value="ACT_UUR-ACR-like"/>
    <property type="match status" value="1"/>
</dbReference>
<dbReference type="CDD" id="cd04899">
    <property type="entry name" value="ACT_ACR-UUR-like_2"/>
    <property type="match status" value="1"/>
</dbReference>
<dbReference type="RefSeq" id="WP_142934522.1">
    <property type="nucleotide sequence ID" value="NZ_FXTM01000005.1"/>
</dbReference>
<dbReference type="Gene3D" id="1.10.3090.10">
    <property type="entry name" value="cca-adding enzyme, domain 2"/>
    <property type="match status" value="1"/>
</dbReference>
<feature type="domain" description="ACT" evidence="8">
    <location>
        <begin position="687"/>
        <end position="773"/>
    </location>
</feature>
<dbReference type="PANTHER" id="PTHR47320:SF1">
    <property type="entry name" value="BIFUNCTIONAL URIDYLYLTRANSFERASE_URIDYLYL-REMOVING ENZYME"/>
    <property type="match status" value="1"/>
</dbReference>
<reference evidence="10 11" key="1">
    <citation type="submission" date="2017-05" db="EMBL/GenBank/DDBJ databases">
        <authorList>
            <person name="Varghese N."/>
            <person name="Submissions S."/>
        </authorList>
    </citation>
    <scope>NUCLEOTIDE SEQUENCE [LARGE SCALE GENOMIC DNA]</scope>
    <source>
        <strain evidence="10 11">DSM 16304</strain>
    </source>
</reference>
<evidence type="ECO:0000256" key="1">
    <source>
        <dbReference type="ARBA" id="ARBA00022679"/>
    </source>
</evidence>
<dbReference type="SUPFAM" id="SSF55021">
    <property type="entry name" value="ACT-like"/>
    <property type="match status" value="2"/>
</dbReference>
<dbReference type="Pfam" id="PF08335">
    <property type="entry name" value="GlnD_UR_UTase"/>
    <property type="match status" value="1"/>
</dbReference>
<name>A0A521BIW5_9BACT</name>
<dbReference type="SMART" id="SM00471">
    <property type="entry name" value="HDc"/>
    <property type="match status" value="1"/>
</dbReference>
<dbReference type="EC" id="3.1.4.-" evidence="7"/>
<dbReference type="PROSITE" id="PS51831">
    <property type="entry name" value="HD"/>
    <property type="match status" value="1"/>
</dbReference>
<comment type="catalytic activity">
    <reaction evidence="7">
        <text>[protein-PII]-uridylyl-L-tyrosine + H2O = [protein-PII]-L-tyrosine + UMP + H(+)</text>
        <dbReference type="Rhea" id="RHEA:48600"/>
        <dbReference type="Rhea" id="RHEA-COMP:12147"/>
        <dbReference type="Rhea" id="RHEA-COMP:12148"/>
        <dbReference type="ChEBI" id="CHEBI:15377"/>
        <dbReference type="ChEBI" id="CHEBI:15378"/>
        <dbReference type="ChEBI" id="CHEBI:46858"/>
        <dbReference type="ChEBI" id="CHEBI:57865"/>
        <dbReference type="ChEBI" id="CHEBI:90602"/>
    </reaction>
</comment>
<evidence type="ECO:0000256" key="5">
    <source>
        <dbReference type="ARBA" id="ARBA00022842"/>
    </source>
</evidence>
<evidence type="ECO:0000256" key="3">
    <source>
        <dbReference type="ARBA" id="ARBA00022737"/>
    </source>
</evidence>
<feature type="domain" description="HD" evidence="9">
    <location>
        <begin position="441"/>
        <end position="573"/>
    </location>
</feature>
<comment type="caution">
    <text evidence="7">Lacks conserved residue(s) required for the propagation of feature annotation.</text>
</comment>
<gene>
    <name evidence="7" type="primary">glnD</name>
    <name evidence="10" type="ORF">SAMN06269117_10595</name>
</gene>
<dbReference type="SUPFAM" id="SSF109604">
    <property type="entry name" value="HD-domain/PDEase-like"/>
    <property type="match status" value="1"/>
</dbReference>
<dbReference type="Pfam" id="PF03445">
    <property type="entry name" value="DUF294"/>
    <property type="match status" value="1"/>
</dbReference>
<dbReference type="InterPro" id="IPR043519">
    <property type="entry name" value="NT_sf"/>
</dbReference>
<keyword evidence="1 7" id="KW-0808">Transferase</keyword>
<evidence type="ECO:0000256" key="2">
    <source>
        <dbReference type="ARBA" id="ARBA00022695"/>
    </source>
</evidence>
<keyword evidence="4 7" id="KW-0378">Hydrolase</keyword>
<keyword evidence="11" id="KW-1185">Reference proteome</keyword>
<keyword evidence="5 7" id="KW-0460">Magnesium</keyword>
<dbReference type="EMBL" id="FXTM01000005">
    <property type="protein sequence ID" value="SMO47032.1"/>
    <property type="molecule type" value="Genomic_DNA"/>
</dbReference>
<dbReference type="Gene3D" id="3.30.460.10">
    <property type="entry name" value="Beta Polymerase, domain 2"/>
    <property type="match status" value="1"/>
</dbReference>
<dbReference type="GO" id="GO:0008773">
    <property type="term" value="F:[protein-PII] uridylyltransferase activity"/>
    <property type="evidence" value="ECO:0007669"/>
    <property type="project" value="UniProtKB-UniRule"/>
</dbReference>
<dbReference type="InterPro" id="IPR045865">
    <property type="entry name" value="ACT-like_dom_sf"/>
</dbReference>
<comment type="activity regulation">
    <text evidence="7">Uridylyltransferase (UTase) activity is inhibited by glutamine, while glutamine activates uridylyl-removing (UR) activity.</text>
</comment>
<comment type="function">
    <text evidence="7">Modifies, by uridylylation and deuridylylation, the PII regulatory proteins (GlnB and homologs), in response to the nitrogen status of the cell that GlnD senses through the glutamine level. Under low glutamine levels, catalyzes the conversion of the PII proteins and UTP to PII-UMP and PPi, while under higher glutamine levels, GlnD hydrolyzes PII-UMP to PII and UMP (deuridylylation). Thus, controls uridylylation state and activity of the PII proteins, and plays an important role in the regulation of nitrogen metabolism.</text>
</comment>
<dbReference type="InterPro" id="IPR003607">
    <property type="entry name" value="HD/PDEase_dom"/>
</dbReference>
<dbReference type="GO" id="GO:0008081">
    <property type="term" value="F:phosphoric diester hydrolase activity"/>
    <property type="evidence" value="ECO:0007669"/>
    <property type="project" value="UniProtKB-UniRule"/>
</dbReference>
<dbReference type="InterPro" id="IPR010043">
    <property type="entry name" value="UTase/UR"/>
</dbReference>
<dbReference type="PANTHER" id="PTHR47320">
    <property type="entry name" value="BIFUNCTIONAL URIDYLYLTRANSFERASE/URIDYLYL-REMOVING ENZYME"/>
    <property type="match status" value="1"/>
</dbReference>
<dbReference type="GO" id="GO:0006808">
    <property type="term" value="P:regulation of nitrogen utilization"/>
    <property type="evidence" value="ECO:0007669"/>
    <property type="project" value="UniProtKB-UniRule"/>
</dbReference>
<dbReference type="InterPro" id="IPR006674">
    <property type="entry name" value="HD_domain"/>
</dbReference>
<keyword evidence="2 7" id="KW-0548">Nucleotidyltransferase</keyword>
<evidence type="ECO:0000259" key="9">
    <source>
        <dbReference type="PROSITE" id="PS51831"/>
    </source>
</evidence>
<evidence type="ECO:0000256" key="7">
    <source>
        <dbReference type="HAMAP-Rule" id="MF_00277"/>
    </source>
</evidence>
<protein>
    <recommendedName>
        <fullName evidence="7">Bifunctional uridylyltransferase/uridylyl-removing enzyme</fullName>
        <shortName evidence="7">UTase/UR</shortName>
    </recommendedName>
    <alternativeName>
        <fullName evidence="7">Bifunctional [protein-PII] modification enzyme</fullName>
    </alternativeName>
    <alternativeName>
        <fullName evidence="7">Bifunctional nitrogen sensor protein</fullName>
    </alternativeName>
    <domain>
        <recommendedName>
            <fullName evidence="7">[Protein-PII] uridylyltransferase</fullName>
            <shortName evidence="7">PII uridylyltransferase</shortName>
            <shortName evidence="7">UTase</shortName>
            <ecNumber evidence="7">2.7.7.59</ecNumber>
        </recommendedName>
    </domain>
    <domain>
        <recommendedName>
            <fullName evidence="7">[Protein-PII]-UMP uridylyl-removing enzyme</fullName>
            <shortName evidence="7">UR</shortName>
            <ecNumber evidence="7">3.1.4.-</ecNumber>
        </recommendedName>
    </domain>
</protein>
<evidence type="ECO:0000259" key="8">
    <source>
        <dbReference type="PROSITE" id="PS51671"/>
    </source>
</evidence>
<proteinExistence type="inferred from homology"/>
<dbReference type="InterPro" id="IPR005105">
    <property type="entry name" value="GlnD_Uridyltrans_N"/>
</dbReference>
<dbReference type="InterPro" id="IPR002912">
    <property type="entry name" value="ACT_dom"/>
</dbReference>
<evidence type="ECO:0000256" key="6">
    <source>
        <dbReference type="ARBA" id="ARBA00023268"/>
    </source>
</evidence>
<sequence length="871" mass="102102">MNLEALKEKYFEKLEKAKEFHYRKKTGFEVAEELKKALDALLKPAFKEFFGKWDIPVALFALGGYGRGELNFHSDIDVNLIYAGKLSEAHTEDIEGFYYFLLSLNRDLGFSPRSVDEALELSKSDLSIFTNILQRRFLTGEEEIEEKLGGLLSEFIRKNRKNLVNEILSARRDRYRRFYGTVYYQEPNVKESKGGLRDLHEAFWIAKVVFGIENYSGFLDRKILDRQSFREAISAYDFLLRVRNQLHLLAGRKSDILSFEMQREVATFFGFPLDRQGVELFMKNYFNSATDIAVTTKEVIKTSLEELQEEKKEFPFILSENREDFGEFFAERGTLYIKEEFKSSILKEPKLVLKGFKILQETGYSMSAETFSIFKLSAETQKNRFRGKRVLREFKGILKNQKRLSFVLEAMHDTKVLGALIPDFERLRGHFQYDTYHKFTTDIHSILTVRELEKLEEKGTNETSVQEKEKLSQILKDLEKPQTLYVAALFHDIGKGKPGKHEIVGSKLTEKYTSVMGFSEEEIEEISWLVRNHLLMSHLAFRRDITDPNLIEKFKEECKTEEKLKKLFLLTYADIKAVGPGAWDNWKSSLLWQLYNTTYNLFVENKTAEELIEEKLKRRREKVKELLKGKIKPESVERFFKNADRDYLITYSSSEISKHLLMMKEIRREGREYEFYHESFPDMGYTKLTIVTKYRRGLFNRVAGLLSYLGINIKGANINRAIEDDCDCMVYTIQVSTVADEALPCDTVERLEKKLRELYEGRLNFEEIEVVMRPKAFRRNVPIPETKVKVDNRTSEKYTIVEVSTLDRLGVLYTITKILLEEKTRLRRALITTEGNRVIDSFYITDMDYKKITDEERINSLKERIEEAIRP</sequence>
<evidence type="ECO:0000256" key="4">
    <source>
        <dbReference type="ARBA" id="ARBA00022801"/>
    </source>
</evidence>
<dbReference type="Pfam" id="PF01966">
    <property type="entry name" value="HD"/>
    <property type="match status" value="1"/>
</dbReference>
<dbReference type="EC" id="2.7.7.59" evidence="7"/>
<keyword evidence="6 7" id="KW-0511">Multifunctional enzyme</keyword>
<comment type="domain">
    <text evidence="7">Has four distinct domains: an N-terminal nucleotidyltransferase (NT) domain responsible for UTase activity, a central HD domain that encodes UR activity, and two C-terminal ACT domains that seem to have a role in glutamine sensing.</text>
</comment>